<dbReference type="InterPro" id="IPR027417">
    <property type="entry name" value="P-loop_NTPase"/>
</dbReference>
<dbReference type="RefSeq" id="WP_284587968.1">
    <property type="nucleotide sequence ID" value="NZ_JASNUQ010000021.1"/>
</dbReference>
<dbReference type="SUPFAM" id="SSF52540">
    <property type="entry name" value="P-loop containing nucleoside triphosphate hydrolases"/>
    <property type="match status" value="1"/>
</dbReference>
<dbReference type="PANTHER" id="PTHR13696:SF99">
    <property type="entry name" value="COBYRINIC ACID AC-DIAMIDE SYNTHASE"/>
    <property type="match status" value="1"/>
</dbReference>
<dbReference type="Gene3D" id="3.40.50.300">
    <property type="entry name" value="P-loop containing nucleotide triphosphate hydrolases"/>
    <property type="match status" value="1"/>
</dbReference>
<dbReference type="Proteomes" id="UP001239759">
    <property type="component" value="Unassembled WGS sequence"/>
</dbReference>
<dbReference type="InterPro" id="IPR050678">
    <property type="entry name" value="DNA_Partitioning_ATPase"/>
</dbReference>
<evidence type="ECO:0000313" key="2">
    <source>
        <dbReference type="Proteomes" id="UP001239759"/>
    </source>
</evidence>
<gene>
    <name evidence="1" type="ORF">QPX23_10015</name>
</gene>
<reference evidence="1 2" key="1">
    <citation type="submission" date="2023-05" db="EMBL/GenBank/DDBJ databases">
        <title>Metabolic capabilities are highly conserved among human nasal-associated Corynebacterium species in pangenomic analyses.</title>
        <authorList>
            <person name="Tran T.H."/>
            <person name="Roberts A.Q."/>
            <person name="Escapa I.F."/>
            <person name="Gao W."/>
            <person name="Conlan S."/>
            <person name="Kong H."/>
            <person name="Segre J.A."/>
            <person name="Kelly M.S."/>
            <person name="Lemon K.P."/>
        </authorList>
    </citation>
    <scope>NUCLEOTIDE SEQUENCE [LARGE SCALE GENOMIC DNA]</scope>
    <source>
        <strain evidence="1 2">KPL3772</strain>
    </source>
</reference>
<accession>A0ABT7FZ62</accession>
<sequence>MFLATALAQSGHAVTVLDADPQGSATDWATIAEETEHPLPFAVLPVNARSLQTYKDSTGITIIDCPPGNPATIDAALKVADAVIIPTTPSGIDVARSWETLDLVPPPAAVLITSAHLGTNTLTDLQDALANAETATFTNIIVSRQAIKRAWGTTPTALHGYDDVAAEILHELLPLAG</sequence>
<comment type="caution">
    <text evidence="1">The sequence shown here is derived from an EMBL/GenBank/DDBJ whole genome shotgun (WGS) entry which is preliminary data.</text>
</comment>
<keyword evidence="2" id="KW-1185">Reference proteome</keyword>
<dbReference type="PANTHER" id="PTHR13696">
    <property type="entry name" value="P-LOOP CONTAINING NUCLEOSIDE TRIPHOSPHATE HYDROLASE"/>
    <property type="match status" value="1"/>
</dbReference>
<dbReference type="CDD" id="cd02042">
    <property type="entry name" value="ParAB_family"/>
    <property type="match status" value="1"/>
</dbReference>
<organism evidence="1 2">
    <name type="scientific">Corynebacterium pseudodiphtheriticum</name>
    <dbReference type="NCBI Taxonomy" id="37637"/>
    <lineage>
        <taxon>Bacteria</taxon>
        <taxon>Bacillati</taxon>
        <taxon>Actinomycetota</taxon>
        <taxon>Actinomycetes</taxon>
        <taxon>Mycobacteriales</taxon>
        <taxon>Corynebacteriaceae</taxon>
        <taxon>Corynebacterium</taxon>
    </lineage>
</organism>
<dbReference type="PIRSF" id="PIRSF009320">
    <property type="entry name" value="Nuc_binding_HP_1000"/>
    <property type="match status" value="1"/>
</dbReference>
<name>A0ABT7FZ62_9CORY</name>
<proteinExistence type="predicted"/>
<protein>
    <submittedName>
        <fullName evidence="1">ParA family protein</fullName>
    </submittedName>
</protein>
<evidence type="ECO:0000313" key="1">
    <source>
        <dbReference type="EMBL" id="MDK4291043.1"/>
    </source>
</evidence>
<dbReference type="EMBL" id="JASNUQ010000021">
    <property type="protein sequence ID" value="MDK4291043.1"/>
    <property type="molecule type" value="Genomic_DNA"/>
</dbReference>